<dbReference type="Proteomes" id="UP000069940">
    <property type="component" value="Unassembled WGS sequence"/>
</dbReference>
<evidence type="ECO:0000256" key="9">
    <source>
        <dbReference type="ARBA" id="ARBA00023277"/>
    </source>
</evidence>
<dbReference type="PANTHER" id="PTHR13460:SF0">
    <property type="entry name" value="MALECTIN"/>
    <property type="match status" value="1"/>
</dbReference>
<comment type="subcellular location">
    <subcellularLocation>
        <location evidence="1">Endoplasmic reticulum membrane</location>
        <topology evidence="1">Single-pass type I membrane protein</topology>
    </subcellularLocation>
</comment>
<dbReference type="EnsemblMetazoa" id="AALFPA23_012850.R18542">
    <property type="protein sequence ID" value="AALFPA23_012850.P18542"/>
    <property type="gene ID" value="AALFPA23_012850"/>
</dbReference>
<reference evidence="13" key="2">
    <citation type="submission" date="2025-05" db="UniProtKB">
        <authorList>
            <consortium name="EnsemblMetazoa"/>
        </authorList>
    </citation>
    <scope>IDENTIFICATION</scope>
    <source>
        <strain evidence="13">Foshan</strain>
    </source>
</reference>
<evidence type="ECO:0000256" key="6">
    <source>
        <dbReference type="ARBA" id="ARBA00022989"/>
    </source>
</evidence>
<keyword evidence="4" id="KW-0732">Signal</keyword>
<evidence type="ECO:0000313" key="13">
    <source>
        <dbReference type="EnsemblMetazoa" id="AALFPA23_012850.P18542"/>
    </source>
</evidence>
<evidence type="ECO:0000256" key="1">
    <source>
        <dbReference type="ARBA" id="ARBA00004115"/>
    </source>
</evidence>
<accession>A0ABM1YWY4</accession>
<dbReference type="InterPro" id="IPR021720">
    <property type="entry name" value="Malectin_dom"/>
</dbReference>
<evidence type="ECO:0000313" key="14">
    <source>
        <dbReference type="Proteomes" id="UP000069940"/>
    </source>
</evidence>
<dbReference type="GeneID" id="109429703"/>
<dbReference type="InterPro" id="IPR039155">
    <property type="entry name" value="MLEC"/>
</dbReference>
<keyword evidence="14" id="KW-1185">Reference proteome</keyword>
<name>A0ABM1YWY4_AEDAL</name>
<dbReference type="PANTHER" id="PTHR13460">
    <property type="match status" value="1"/>
</dbReference>
<evidence type="ECO:0000256" key="3">
    <source>
        <dbReference type="ARBA" id="ARBA00022692"/>
    </source>
</evidence>
<organism evidence="13 14">
    <name type="scientific">Aedes albopictus</name>
    <name type="common">Asian tiger mosquito</name>
    <name type="synonym">Stegomyia albopicta</name>
    <dbReference type="NCBI Taxonomy" id="7160"/>
    <lineage>
        <taxon>Eukaryota</taxon>
        <taxon>Metazoa</taxon>
        <taxon>Ecdysozoa</taxon>
        <taxon>Arthropoda</taxon>
        <taxon>Hexapoda</taxon>
        <taxon>Insecta</taxon>
        <taxon>Pterygota</taxon>
        <taxon>Neoptera</taxon>
        <taxon>Endopterygota</taxon>
        <taxon>Diptera</taxon>
        <taxon>Nematocera</taxon>
        <taxon>Culicoidea</taxon>
        <taxon>Culicidae</taxon>
        <taxon>Culicinae</taxon>
        <taxon>Aedini</taxon>
        <taxon>Aedes</taxon>
        <taxon>Stegomyia</taxon>
    </lineage>
</organism>
<keyword evidence="7 11" id="KW-0472">Membrane</keyword>
<evidence type="ECO:0000256" key="2">
    <source>
        <dbReference type="ARBA" id="ARBA00009141"/>
    </source>
</evidence>
<evidence type="ECO:0000256" key="8">
    <source>
        <dbReference type="ARBA" id="ARBA00023180"/>
    </source>
</evidence>
<evidence type="ECO:0000256" key="11">
    <source>
        <dbReference type="SAM" id="Phobius"/>
    </source>
</evidence>
<evidence type="ECO:0000256" key="10">
    <source>
        <dbReference type="SAM" id="MobiDB-lite"/>
    </source>
</evidence>
<proteinExistence type="inferred from homology"/>
<dbReference type="Gene3D" id="2.60.120.430">
    <property type="entry name" value="Galactose-binding lectin"/>
    <property type="match status" value="1"/>
</dbReference>
<dbReference type="RefSeq" id="XP_062705339.1">
    <property type="nucleotide sequence ID" value="XM_062849355.1"/>
</dbReference>
<keyword evidence="3 11" id="KW-0812">Transmembrane</keyword>
<feature type="domain" description="Malectin" evidence="12">
    <location>
        <begin position="113"/>
        <end position="276"/>
    </location>
</feature>
<evidence type="ECO:0000256" key="5">
    <source>
        <dbReference type="ARBA" id="ARBA00022824"/>
    </source>
</evidence>
<evidence type="ECO:0000256" key="4">
    <source>
        <dbReference type="ARBA" id="ARBA00022729"/>
    </source>
</evidence>
<sequence length="368" mass="41849">MRNFGWSVIGDARMDNNVSVEPKRENAIDFRLDDQECFYNEGDMGKLCHLSHHLRRWQQFRNRLLYDRNLTAQKPPNHAKRRKKMSLPHRVVSLLLGIVLAIQSFTDAVQHNVIYAINAGGESHVDSNGIKYARDPLMGKTGTESDYGKQLLMINRVKPNDELLYQTERYHHDSFGYELPIAGDGEYALILKFCEVYFNAPNMKVFDVLLNGRHMVITDLDIFSLVGKGSAHDEYVYFTVSRGRLYFKEEDSEIRGGKVKVEFLKGYKDNPKINAIVLIKGYDEASLPRLAPLVSEQSTQDLHADTILNEVPSTGGDDDVQTDTKPKQRKTSGPKQPNPYSLDESSMMLPVFIAIGAFIPLLFCLCRL</sequence>
<feature type="region of interest" description="Disordered" evidence="10">
    <location>
        <begin position="309"/>
        <end position="341"/>
    </location>
</feature>
<keyword evidence="5" id="KW-0256">Endoplasmic reticulum</keyword>
<keyword evidence="8" id="KW-0325">Glycoprotein</keyword>
<keyword evidence="6 11" id="KW-1133">Transmembrane helix</keyword>
<evidence type="ECO:0000259" key="12">
    <source>
        <dbReference type="Pfam" id="PF11721"/>
    </source>
</evidence>
<keyword evidence="9" id="KW-0119">Carbohydrate metabolism</keyword>
<feature type="transmembrane region" description="Helical" evidence="11">
    <location>
        <begin position="347"/>
        <end position="366"/>
    </location>
</feature>
<dbReference type="Pfam" id="PF11721">
    <property type="entry name" value="Malectin"/>
    <property type="match status" value="1"/>
</dbReference>
<comment type="similarity">
    <text evidence="2">Belongs to the malectin family.</text>
</comment>
<evidence type="ECO:0000256" key="7">
    <source>
        <dbReference type="ARBA" id="ARBA00023136"/>
    </source>
</evidence>
<reference evidence="14" key="1">
    <citation type="journal article" date="2015" name="Proc. Natl. Acad. Sci. U.S.A.">
        <title>Genome sequence of the Asian Tiger mosquito, Aedes albopictus, reveals insights into its biology, genetics, and evolution.</title>
        <authorList>
            <person name="Chen X.G."/>
            <person name="Jiang X."/>
            <person name="Gu J."/>
            <person name="Xu M."/>
            <person name="Wu Y."/>
            <person name="Deng Y."/>
            <person name="Zhang C."/>
            <person name="Bonizzoni M."/>
            <person name="Dermauw W."/>
            <person name="Vontas J."/>
            <person name="Armbruster P."/>
            <person name="Huang X."/>
            <person name="Yang Y."/>
            <person name="Zhang H."/>
            <person name="He W."/>
            <person name="Peng H."/>
            <person name="Liu Y."/>
            <person name="Wu K."/>
            <person name="Chen J."/>
            <person name="Lirakis M."/>
            <person name="Topalis P."/>
            <person name="Van Leeuwen T."/>
            <person name="Hall A.B."/>
            <person name="Jiang X."/>
            <person name="Thorpe C."/>
            <person name="Mueller R.L."/>
            <person name="Sun C."/>
            <person name="Waterhouse R.M."/>
            <person name="Yan G."/>
            <person name="Tu Z.J."/>
            <person name="Fang X."/>
            <person name="James A.A."/>
        </authorList>
    </citation>
    <scope>NUCLEOTIDE SEQUENCE [LARGE SCALE GENOMIC DNA]</scope>
    <source>
        <strain evidence="14">Foshan</strain>
    </source>
</reference>
<protein>
    <recommendedName>
        <fullName evidence="12">Malectin domain-containing protein</fullName>
    </recommendedName>
</protein>